<evidence type="ECO:0000256" key="1">
    <source>
        <dbReference type="SAM" id="MobiDB-lite"/>
    </source>
</evidence>
<keyword evidence="2" id="KW-0472">Membrane</keyword>
<accession>A0ABN1AUI6</accession>
<dbReference type="SUPFAM" id="SSF52540">
    <property type="entry name" value="P-loop containing nucleoside triphosphate hydrolases"/>
    <property type="match status" value="1"/>
</dbReference>
<evidence type="ECO:0000313" key="3">
    <source>
        <dbReference type="EMBL" id="GAA0484106.1"/>
    </source>
</evidence>
<comment type="caution">
    <text evidence="3">The sequence shown here is derived from an EMBL/GenBank/DDBJ whole genome shotgun (WGS) entry which is preliminary data.</text>
</comment>
<dbReference type="InterPro" id="IPR027417">
    <property type="entry name" value="P-loop_NTPase"/>
</dbReference>
<feature type="compositionally biased region" description="Pro residues" evidence="1">
    <location>
        <begin position="733"/>
        <end position="743"/>
    </location>
</feature>
<reference evidence="3 4" key="1">
    <citation type="journal article" date="2019" name="Int. J. Syst. Evol. Microbiol.">
        <title>The Global Catalogue of Microorganisms (GCM) 10K type strain sequencing project: providing services to taxonomists for standard genome sequencing and annotation.</title>
        <authorList>
            <consortium name="The Broad Institute Genomics Platform"/>
            <consortium name="The Broad Institute Genome Sequencing Center for Infectious Disease"/>
            <person name="Wu L."/>
            <person name="Ma J."/>
        </authorList>
    </citation>
    <scope>NUCLEOTIDE SEQUENCE [LARGE SCALE GENOMIC DNA]</scope>
    <source>
        <strain evidence="3 4">JCM 10649</strain>
    </source>
</reference>
<name>A0ABN1AUI6_9ACTN</name>
<feature type="compositionally biased region" description="Low complexity" evidence="1">
    <location>
        <begin position="594"/>
        <end position="606"/>
    </location>
</feature>
<feature type="compositionally biased region" description="Basic and acidic residues" evidence="1">
    <location>
        <begin position="706"/>
        <end position="717"/>
    </location>
</feature>
<feature type="transmembrane region" description="Helical" evidence="2">
    <location>
        <begin position="67"/>
        <end position="97"/>
    </location>
</feature>
<protein>
    <recommendedName>
        <fullName evidence="5">FtsK domain-containing protein</fullName>
    </recommendedName>
</protein>
<proteinExistence type="predicted"/>
<organism evidence="3 4">
    <name type="scientific">Streptomyces stramineus</name>
    <dbReference type="NCBI Taxonomy" id="173861"/>
    <lineage>
        <taxon>Bacteria</taxon>
        <taxon>Bacillati</taxon>
        <taxon>Actinomycetota</taxon>
        <taxon>Actinomycetes</taxon>
        <taxon>Kitasatosporales</taxon>
        <taxon>Streptomycetaceae</taxon>
        <taxon>Streptomyces</taxon>
    </lineage>
</organism>
<feature type="compositionally biased region" description="Basic and acidic residues" evidence="1">
    <location>
        <begin position="664"/>
        <end position="674"/>
    </location>
</feature>
<feature type="region of interest" description="Disordered" evidence="1">
    <location>
        <begin position="464"/>
        <end position="483"/>
    </location>
</feature>
<keyword evidence="2" id="KW-0812">Transmembrane</keyword>
<sequence>MGRRPLPSTLTDSTPIARGRELARCAADNAADVFHPLIVIARGLRALAAAGGRRWARLPKDRRGPTLLLVASCAAIVALVPYGPALAVISLMVAGAWAGRERAPRAAAPDGEAQERLQVLYESLVPYLSVPEDPDPLYAHGGGWEKAFTGHSFDDNGRLVSLRLRYPAYFTDGEAASRARIEQLLKVKAGRGREYRFDWDEEANRLTLSALPPLPTDICAQRFVTAPGETVLGFTDPSAVQRTLPVMDADGTRDEPPVVWRTGPRSTEPHLLALGLPAGGTTTLLRSVVLQALHHGDALIIDGSGTGEYACLRGREGVLAVESSPAGALAILEWASHETERRLVTANYARQQGRPAPEDIRRPLWIVIDRPTALSHLAAGEGRPDPQGLLDVPLRHGRGANVTVAVGEHFENAGLLDGTLLAHTRARVILGPVAPEQVRAALGAPPHTTPTTDVPPGRGYARLGSGPVHRLQVPATPDPYDEDTTDAQRQAVLRLLPEPDAPVPYVPEHHHGALEVHADEIYTVEVPTDDLPTGALPPEDFAFGCPADEAAQGPRTAAYPPGGSPLQDETGAAPYPPGESPQPNETGAAPYPPAEDFAPAAAASAGPPAPGDDLRDGDRATAHAGVISDECSALCPPDDVDPTGNARDWTAPPDHVPAHTGGEPAHDGPPDGEHVTTPASGDHPTDDPPAWPPPPEGPPAHLYAEPPHDGHPDREHVTAPTGGAPVSGHHPTGNPPAWPPAPENLPVYGGDEPPYDDRPDRDRAAAHTSGVPDEPPAPRPAGDQAPTGSPPGRTAPPEHVPAPTDHEPPPPEAPPAHPCAETPHAHPASDGHSPAVRPATGPLGWPPPSAVIPVDAVPPEEFLGTDVSPEDPAVAEGAPGDTAVRVQAT</sequence>
<keyword evidence="2" id="KW-1133">Transmembrane helix</keyword>
<feature type="compositionally biased region" description="Basic and acidic residues" evidence="1">
    <location>
        <begin position="755"/>
        <end position="765"/>
    </location>
</feature>
<feature type="region of interest" description="Disordered" evidence="1">
    <location>
        <begin position="631"/>
        <end position="889"/>
    </location>
</feature>
<keyword evidence="4" id="KW-1185">Reference proteome</keyword>
<dbReference type="EMBL" id="BAAAHB010000081">
    <property type="protein sequence ID" value="GAA0484106.1"/>
    <property type="molecule type" value="Genomic_DNA"/>
</dbReference>
<feature type="region of interest" description="Disordered" evidence="1">
    <location>
        <begin position="534"/>
        <end position="619"/>
    </location>
</feature>
<dbReference type="Gene3D" id="3.40.50.300">
    <property type="entry name" value="P-loop containing nucleotide triphosphate hydrolases"/>
    <property type="match status" value="1"/>
</dbReference>
<dbReference type="Proteomes" id="UP001499895">
    <property type="component" value="Unassembled WGS sequence"/>
</dbReference>
<evidence type="ECO:0000313" key="4">
    <source>
        <dbReference type="Proteomes" id="UP001499895"/>
    </source>
</evidence>
<evidence type="ECO:0000256" key="2">
    <source>
        <dbReference type="SAM" id="Phobius"/>
    </source>
</evidence>
<evidence type="ECO:0008006" key="5">
    <source>
        <dbReference type="Google" id="ProtNLM"/>
    </source>
</evidence>
<gene>
    <name evidence="3" type="ORF">GCM10009544_52310</name>
</gene>
<feature type="compositionally biased region" description="Pro residues" evidence="1">
    <location>
        <begin position="687"/>
        <end position="698"/>
    </location>
</feature>